<evidence type="ECO:0000256" key="7">
    <source>
        <dbReference type="SAM" id="Phobius"/>
    </source>
</evidence>
<comment type="caution">
    <text evidence="9">The sequence shown here is derived from an EMBL/GenBank/DDBJ whole genome shotgun (WGS) entry which is preliminary data.</text>
</comment>
<evidence type="ECO:0000256" key="6">
    <source>
        <dbReference type="ARBA" id="ARBA00023251"/>
    </source>
</evidence>
<evidence type="ECO:0000313" key="10">
    <source>
        <dbReference type="Proteomes" id="UP001620295"/>
    </source>
</evidence>
<gene>
    <name evidence="9" type="ORF">ACI2L5_00680</name>
</gene>
<evidence type="ECO:0000256" key="4">
    <source>
        <dbReference type="ARBA" id="ARBA00022989"/>
    </source>
</evidence>
<dbReference type="EMBL" id="JBJDQH010000001">
    <property type="protein sequence ID" value="MFK4263444.1"/>
    <property type="molecule type" value="Genomic_DNA"/>
</dbReference>
<keyword evidence="6" id="KW-0046">Antibiotic resistance</keyword>
<dbReference type="PANTHER" id="PTHR42718">
    <property type="entry name" value="MAJOR FACILITATOR SUPERFAMILY MULTIDRUG TRANSPORTER MFSC"/>
    <property type="match status" value="1"/>
</dbReference>
<evidence type="ECO:0000256" key="3">
    <source>
        <dbReference type="ARBA" id="ARBA00022692"/>
    </source>
</evidence>
<dbReference type="RefSeq" id="WP_358643018.1">
    <property type="nucleotide sequence ID" value="NZ_JBFAEV010000024.1"/>
</dbReference>
<dbReference type="CDD" id="cd17321">
    <property type="entry name" value="MFS_MMR_MDR_like"/>
    <property type="match status" value="1"/>
</dbReference>
<accession>A0ABW8LCG4</accession>
<dbReference type="InterPro" id="IPR036259">
    <property type="entry name" value="MFS_trans_sf"/>
</dbReference>
<keyword evidence="4 7" id="KW-1133">Transmembrane helix</keyword>
<comment type="subcellular location">
    <subcellularLocation>
        <location evidence="1">Cell membrane</location>
        <topology evidence="1">Multi-pass membrane protein</topology>
    </subcellularLocation>
</comment>
<feature type="transmembrane region" description="Helical" evidence="7">
    <location>
        <begin position="340"/>
        <end position="362"/>
    </location>
</feature>
<keyword evidence="10" id="KW-1185">Reference proteome</keyword>
<keyword evidence="5 7" id="KW-0472">Membrane</keyword>
<feature type="transmembrane region" description="Helical" evidence="7">
    <location>
        <begin position="309"/>
        <end position="328"/>
    </location>
</feature>
<feature type="transmembrane region" description="Helical" evidence="7">
    <location>
        <begin position="212"/>
        <end position="230"/>
    </location>
</feature>
<feature type="transmembrane region" description="Helical" evidence="7">
    <location>
        <begin position="151"/>
        <end position="175"/>
    </location>
</feature>
<proteinExistence type="predicted"/>
<evidence type="ECO:0000259" key="8">
    <source>
        <dbReference type="PROSITE" id="PS50850"/>
    </source>
</evidence>
<feature type="transmembrane region" description="Helical" evidence="7">
    <location>
        <begin position="181"/>
        <end position="200"/>
    </location>
</feature>
<evidence type="ECO:0000256" key="1">
    <source>
        <dbReference type="ARBA" id="ARBA00004651"/>
    </source>
</evidence>
<evidence type="ECO:0000256" key="5">
    <source>
        <dbReference type="ARBA" id="ARBA00023136"/>
    </source>
</evidence>
<feature type="transmembrane region" description="Helical" evidence="7">
    <location>
        <begin position="475"/>
        <end position="495"/>
    </location>
</feature>
<evidence type="ECO:0000256" key="2">
    <source>
        <dbReference type="ARBA" id="ARBA00022448"/>
    </source>
</evidence>
<keyword evidence="3 7" id="KW-0812">Transmembrane</keyword>
<feature type="transmembrane region" description="Helical" evidence="7">
    <location>
        <begin position="282"/>
        <end position="303"/>
    </location>
</feature>
<feature type="transmembrane region" description="Helical" evidence="7">
    <location>
        <begin position="24"/>
        <end position="47"/>
    </location>
</feature>
<dbReference type="PANTHER" id="PTHR42718:SF9">
    <property type="entry name" value="MAJOR FACILITATOR SUPERFAMILY MULTIDRUG TRANSPORTER MFSC"/>
    <property type="match status" value="1"/>
</dbReference>
<dbReference type="Gene3D" id="1.20.1720.10">
    <property type="entry name" value="Multidrug resistance protein D"/>
    <property type="match status" value="1"/>
</dbReference>
<feature type="transmembrane region" description="Helical" evidence="7">
    <location>
        <begin position="117"/>
        <end position="139"/>
    </location>
</feature>
<protein>
    <submittedName>
        <fullName evidence="9">MFS transporter</fullName>
    </submittedName>
</protein>
<feature type="transmembrane region" description="Helical" evidence="7">
    <location>
        <begin position="368"/>
        <end position="394"/>
    </location>
</feature>
<reference evidence="9 10" key="1">
    <citation type="submission" date="2024-11" db="EMBL/GenBank/DDBJ databases">
        <title>The Natural Products Discovery Center: Release of the First 8490 Sequenced Strains for Exploring Actinobacteria Biosynthetic Diversity.</title>
        <authorList>
            <person name="Kalkreuter E."/>
            <person name="Kautsar S.A."/>
            <person name="Yang D."/>
            <person name="Bader C.D."/>
            <person name="Teijaro C.N."/>
            <person name="Fluegel L."/>
            <person name="Davis C.M."/>
            <person name="Simpson J.R."/>
            <person name="Lauterbach L."/>
            <person name="Steele A.D."/>
            <person name="Gui C."/>
            <person name="Meng S."/>
            <person name="Li G."/>
            <person name="Viehrig K."/>
            <person name="Ye F."/>
            <person name="Su P."/>
            <person name="Kiefer A.F."/>
            <person name="Nichols A."/>
            <person name="Cepeda A.J."/>
            <person name="Yan W."/>
            <person name="Fan B."/>
            <person name="Jiang Y."/>
            <person name="Adhikari A."/>
            <person name="Zheng C.-J."/>
            <person name="Schuster L."/>
            <person name="Cowan T.M."/>
            <person name="Smanski M.J."/>
            <person name="Chevrette M.G."/>
            <person name="De Carvalho L.P.S."/>
            <person name="Shen B."/>
        </authorList>
    </citation>
    <scope>NUCLEOTIDE SEQUENCE [LARGE SCALE GENOMIC DNA]</scope>
    <source>
        <strain evidence="9 10">NPDC020863</strain>
    </source>
</reference>
<dbReference type="InterPro" id="IPR020846">
    <property type="entry name" value="MFS_dom"/>
</dbReference>
<dbReference type="SUPFAM" id="SSF103473">
    <property type="entry name" value="MFS general substrate transporter"/>
    <property type="match status" value="1"/>
</dbReference>
<evidence type="ECO:0000313" key="9">
    <source>
        <dbReference type="EMBL" id="MFK4263444.1"/>
    </source>
</evidence>
<dbReference type="PROSITE" id="PS50850">
    <property type="entry name" value="MFS"/>
    <property type="match status" value="1"/>
</dbReference>
<dbReference type="Proteomes" id="UP001620295">
    <property type="component" value="Unassembled WGS sequence"/>
</dbReference>
<keyword evidence="2" id="KW-0813">Transport</keyword>
<name>A0ABW8LCG4_9ACTN</name>
<dbReference type="Pfam" id="PF07690">
    <property type="entry name" value="MFS_1"/>
    <property type="match status" value="1"/>
</dbReference>
<feature type="domain" description="Major facilitator superfamily (MFS) profile" evidence="8">
    <location>
        <begin position="24"/>
        <end position="500"/>
    </location>
</feature>
<sequence>MPATATTTPVRTAPPDRGRPRPGAVLALMSSCVILTIALVAAVNLAIPKLVASSLHPTSTQLLWIVDAYVIVFACLLIPAGALGDRRGRKGTLLTGLALFAGGCLVSALAPDAAVLIGGRALTGAGAALIMPATLSLAIQSAPPQRRPHTIAVWTAATGAAGMVGNFGGGLALQYLPWQGLFWVMAPLALVLLALTARFAPRGERHPAHPDLPGTALLVLGFVALLYGVIEGPERGWTSAGVLGALGAAAVVLTGFVVHALRAAHPLIDPRVFATPRLRAGTLGVTLSFFGLFALFFVNAQYLQYAKGYSPALTGLAIGPLAIGMLAVSGRSVALAGRFGARRVIAVGLGILAAGLALLTFTDAGTPYPLYALVLLVMAVGMGLSLPTLSVAIMGALPPSRAGLGSGLGSASREVGSALGVAVMGTVLTGRFTDRLPPSLAEHASSPGQALTAARHLGPAAHTRAVTAFTDAMSMGFGVIAAVVAVLSAVVVIWFRDGEFRDGER</sequence>
<feature type="transmembrane region" description="Helical" evidence="7">
    <location>
        <begin position="242"/>
        <end position="261"/>
    </location>
</feature>
<dbReference type="InterPro" id="IPR011701">
    <property type="entry name" value="MFS"/>
</dbReference>
<feature type="transmembrane region" description="Helical" evidence="7">
    <location>
        <begin position="62"/>
        <end position="84"/>
    </location>
</feature>
<feature type="transmembrane region" description="Helical" evidence="7">
    <location>
        <begin position="91"/>
        <end position="111"/>
    </location>
</feature>
<organism evidence="9 10">
    <name type="scientific">Streptomyces milbemycinicus</name>
    <dbReference type="NCBI Taxonomy" id="476552"/>
    <lineage>
        <taxon>Bacteria</taxon>
        <taxon>Bacillati</taxon>
        <taxon>Actinomycetota</taxon>
        <taxon>Actinomycetes</taxon>
        <taxon>Kitasatosporales</taxon>
        <taxon>Streptomycetaceae</taxon>
        <taxon>Streptomyces</taxon>
    </lineage>
</organism>
<dbReference type="Gene3D" id="1.20.1250.20">
    <property type="entry name" value="MFS general substrate transporter like domains"/>
    <property type="match status" value="1"/>
</dbReference>